<keyword evidence="2" id="KW-1185">Reference proteome</keyword>
<dbReference type="RefSeq" id="WP_008824586.1">
    <property type="nucleotide sequence ID" value="NZ_AFNU02000007.1"/>
</dbReference>
<evidence type="ECO:0000313" key="2">
    <source>
        <dbReference type="Proteomes" id="UP000005707"/>
    </source>
</evidence>
<accession>U2E9H1</accession>
<organism evidence="1 2">
    <name type="scientific">Haloplasma contractile SSD-17B</name>
    <dbReference type="NCBI Taxonomy" id="1033810"/>
    <lineage>
        <taxon>Bacteria</taxon>
        <taxon>Bacillati</taxon>
        <taxon>Mycoplasmatota</taxon>
        <taxon>Mollicutes</taxon>
        <taxon>Haloplasmatales</taxon>
        <taxon>Haloplasmataceae</taxon>
        <taxon>Haloplasma</taxon>
    </lineage>
</organism>
<reference evidence="1 2" key="1">
    <citation type="journal article" date="2011" name="J. Bacteriol.">
        <title>Genome sequence of Haloplasma contractile, an unusual contractile bacterium from a deep-sea anoxic brine lake.</title>
        <authorList>
            <person name="Antunes A."/>
            <person name="Alam I."/>
            <person name="El Dorry H."/>
            <person name="Siam R."/>
            <person name="Robertson A."/>
            <person name="Bajic V.B."/>
            <person name="Stingl U."/>
        </authorList>
    </citation>
    <scope>NUCLEOTIDE SEQUENCE [LARGE SCALE GENOMIC DNA]</scope>
    <source>
        <strain evidence="1 2">SSD-17B</strain>
    </source>
</reference>
<name>U2E9H1_9MOLU</name>
<dbReference type="AlphaFoldDB" id="U2E9H1"/>
<gene>
    <name evidence="1" type="ORF">HLPCO_002032</name>
</gene>
<comment type="caution">
    <text evidence="1">The sequence shown here is derived from an EMBL/GenBank/DDBJ whole genome shotgun (WGS) entry which is preliminary data.</text>
</comment>
<protein>
    <submittedName>
        <fullName evidence="1">Uncharacterized protein</fullName>
    </submittedName>
</protein>
<reference evidence="1 2" key="2">
    <citation type="journal article" date="2013" name="PLoS ONE">
        <title>INDIGO - INtegrated Data Warehouse of MIcrobial GenOmes with Examples from the Red Sea Extremophiles.</title>
        <authorList>
            <person name="Alam I."/>
            <person name="Antunes A."/>
            <person name="Kamau A.A."/>
            <person name="Ba Alawi W."/>
            <person name="Kalkatawi M."/>
            <person name="Stingl U."/>
            <person name="Bajic V.B."/>
        </authorList>
    </citation>
    <scope>NUCLEOTIDE SEQUENCE [LARGE SCALE GENOMIC DNA]</scope>
    <source>
        <strain evidence="1 2">SSD-17B</strain>
    </source>
</reference>
<sequence>MTLTTDANRIITIPIEVDDHSDVGYTFNNYKFTELGITDDDVNHKYGNIGNFHSITKSDGELN</sequence>
<proteinExistence type="predicted"/>
<dbReference type="Proteomes" id="UP000005707">
    <property type="component" value="Unassembled WGS sequence"/>
</dbReference>
<evidence type="ECO:0000313" key="1">
    <source>
        <dbReference type="EMBL" id="ERJ11793.1"/>
    </source>
</evidence>
<dbReference type="InParanoid" id="U2E9H1"/>
<dbReference type="EMBL" id="AFNU02000007">
    <property type="protein sequence ID" value="ERJ11793.1"/>
    <property type="molecule type" value="Genomic_DNA"/>
</dbReference>